<dbReference type="RefSeq" id="WP_127111496.1">
    <property type="nucleotide sequence ID" value="NZ_RZGR01000039.1"/>
</dbReference>
<dbReference type="EMBL" id="RZGR01000039">
    <property type="protein sequence ID" value="RUQ81549.1"/>
    <property type="molecule type" value="Genomic_DNA"/>
</dbReference>
<comment type="caution">
    <text evidence="1">The sequence shown here is derived from an EMBL/GenBank/DDBJ whole genome shotgun (WGS) entry which is preliminary data.</text>
</comment>
<evidence type="ECO:0000313" key="1">
    <source>
        <dbReference type="EMBL" id="RUQ81549.1"/>
    </source>
</evidence>
<proteinExistence type="predicted"/>
<evidence type="ECO:0008006" key="3">
    <source>
        <dbReference type="Google" id="ProtNLM"/>
    </source>
</evidence>
<organism evidence="1 2">
    <name type="scientific">Legionella septentrionalis</name>
    <dbReference type="NCBI Taxonomy" id="2498109"/>
    <lineage>
        <taxon>Bacteria</taxon>
        <taxon>Pseudomonadati</taxon>
        <taxon>Pseudomonadota</taxon>
        <taxon>Gammaproteobacteria</taxon>
        <taxon>Legionellales</taxon>
        <taxon>Legionellaceae</taxon>
        <taxon>Legionella</taxon>
    </lineage>
</organism>
<accession>A0A3S0WZ61</accession>
<keyword evidence="2" id="KW-1185">Reference proteome</keyword>
<name>A0A3S0WZ61_9GAMM</name>
<dbReference type="AlphaFoldDB" id="A0A3S0WZ61"/>
<sequence length="446" mass="51778">MEKPDILFLADITHHTQAVRDHIQAITSDARINWHLVNPLTCKTIDKLDLSSFDAIGVHYSIKPYNHYYLSMGLKKCLAAYTGIKFLFLQDEYQKVNQVQEFMFKLGFHILFTLVKQDMVQLAYPDPRLSALKKVTVLTGYVSDAMKTMTSPPIHRRLIDVSYRGRRCEYWLGSLAHEKEMIAAEFLKRVENTNHKLKLDISTKESDRVYGQDWLKLLMSSKAVLGTESGASIWDFDDAIRNKTNHYLRRHKQADFHEVYARVLQPYDGKIMYNAVSPRVFEAAATKTPMIMFPGEYSQVCQPDIHYIVLEKDFSNLADVLKKLKDFDFLQQLADNTYADLIESDLFSQHQFSQLVGTELLSLINSRRKTCSIDGISEQITQTMRRYKHLNRFRCLLTEMTFVGCNFLKLLFDRKHPLSAKVKTLVEGGKRYLAYLLPRMKVENKE</sequence>
<evidence type="ECO:0000313" key="2">
    <source>
        <dbReference type="Proteomes" id="UP000288012"/>
    </source>
</evidence>
<gene>
    <name evidence="1" type="ORF">EKM59_10410</name>
</gene>
<dbReference type="Proteomes" id="UP000288012">
    <property type="component" value="Unassembled WGS sequence"/>
</dbReference>
<protein>
    <recommendedName>
        <fullName evidence="3">Glycosyltransferase family 1 protein</fullName>
    </recommendedName>
</protein>
<reference evidence="1 2" key="1">
    <citation type="submission" date="2018-12" db="EMBL/GenBank/DDBJ databases">
        <title>Legionella sp,whole genome shotgun sequence.</title>
        <authorList>
            <person name="Wu H."/>
        </authorList>
    </citation>
    <scope>NUCLEOTIDE SEQUENCE [LARGE SCALE GENOMIC DNA]</scope>
    <source>
        <strain evidence="2">km714</strain>
    </source>
</reference>